<dbReference type="InterPro" id="IPR018247">
    <property type="entry name" value="EF_Hand_1_Ca_BS"/>
</dbReference>
<comment type="caution">
    <text evidence="1">The sequence shown here is derived from an EMBL/GenBank/DDBJ whole genome shotgun (WGS) entry which is preliminary data.</text>
</comment>
<proteinExistence type="predicted"/>
<organism evidence="1 2">
    <name type="scientific">Paenibacillus rigui</name>
    <dbReference type="NCBI Taxonomy" id="554312"/>
    <lineage>
        <taxon>Bacteria</taxon>
        <taxon>Bacillati</taxon>
        <taxon>Bacillota</taxon>
        <taxon>Bacilli</taxon>
        <taxon>Bacillales</taxon>
        <taxon>Paenibacillaceae</taxon>
        <taxon>Paenibacillus</taxon>
    </lineage>
</organism>
<sequence length="265" mass="27688">MVLEKNAVPDTTPPTVDSSKFTAVDNYNGTQDQLSGAAGAIGEADATVRAYRWTDSNADNTVDAGELAAAITLGASEADGSVLSAQIGDLPPGSYKFVITATDSSNNESAKDAAHVITLTLVNGIQPTVTMYTYGFDGGGTGAHTKQLNAGSTAANIRFDFFPGETIVNGVMVLNFEGITVDTNDQYNAGSWNKYTSSQISNGGHTVTLTGVNRVSKQDIAFMLYNKVIPAPGTYYITCTIDADGPGNTRTESVEHKIAIISVAP</sequence>
<gene>
    <name evidence="1" type="ORF">CF651_29775</name>
</gene>
<evidence type="ECO:0000313" key="1">
    <source>
        <dbReference type="EMBL" id="OXM82700.1"/>
    </source>
</evidence>
<dbReference type="AlphaFoldDB" id="A0A229UH76"/>
<keyword evidence="2" id="KW-1185">Reference proteome</keyword>
<protein>
    <submittedName>
        <fullName evidence="1">Uncharacterized protein</fullName>
    </submittedName>
</protein>
<accession>A0A229UH76</accession>
<name>A0A229UH76_9BACL</name>
<evidence type="ECO:0000313" key="2">
    <source>
        <dbReference type="Proteomes" id="UP000215509"/>
    </source>
</evidence>
<dbReference type="InterPro" id="IPR034650">
    <property type="entry name" value="YuaB-like"/>
</dbReference>
<dbReference type="Pfam" id="PF17735">
    <property type="entry name" value="BslA"/>
    <property type="match status" value="1"/>
</dbReference>
<dbReference type="EMBL" id="NMQW01000058">
    <property type="protein sequence ID" value="OXM82700.1"/>
    <property type="molecule type" value="Genomic_DNA"/>
</dbReference>
<dbReference type="PROSITE" id="PS00018">
    <property type="entry name" value="EF_HAND_1"/>
    <property type="match status" value="1"/>
</dbReference>
<reference evidence="1 2" key="1">
    <citation type="submission" date="2017-07" db="EMBL/GenBank/DDBJ databases">
        <title>Genome sequencing and assembly of Paenibacillus rigui.</title>
        <authorList>
            <person name="Mayilraj S."/>
        </authorList>
    </citation>
    <scope>NUCLEOTIDE SEQUENCE [LARGE SCALE GENOMIC DNA]</scope>
    <source>
        <strain evidence="1 2">JCM 16352</strain>
    </source>
</reference>
<dbReference type="Gene3D" id="2.60.40.3490">
    <property type="match status" value="1"/>
</dbReference>
<dbReference type="Proteomes" id="UP000215509">
    <property type="component" value="Unassembled WGS sequence"/>
</dbReference>
<dbReference type="InterPro" id="IPR038480">
    <property type="entry name" value="YuaB-like_sf"/>
</dbReference>